<keyword evidence="3" id="KW-1015">Disulfide bond</keyword>
<dbReference type="InterPro" id="IPR036249">
    <property type="entry name" value="Thioredoxin-like_sf"/>
</dbReference>
<dbReference type="InterPro" id="IPR000866">
    <property type="entry name" value="AhpC/TSA"/>
</dbReference>
<feature type="domain" description="Thioredoxin" evidence="5">
    <location>
        <begin position="219"/>
        <end position="357"/>
    </location>
</feature>
<evidence type="ECO:0000256" key="3">
    <source>
        <dbReference type="ARBA" id="ARBA00023157"/>
    </source>
</evidence>
<gene>
    <name evidence="6" type="ORF">FUA26_04825</name>
</gene>
<dbReference type="InterPro" id="IPR050553">
    <property type="entry name" value="Thioredoxin_ResA/DsbE_sf"/>
</dbReference>
<name>A0A5C7B5I5_9FLAO</name>
<comment type="subcellular location">
    <subcellularLocation>
        <location evidence="1">Cell envelope</location>
    </subcellularLocation>
</comment>
<dbReference type="PANTHER" id="PTHR42852">
    <property type="entry name" value="THIOL:DISULFIDE INTERCHANGE PROTEIN DSBE"/>
    <property type="match status" value="1"/>
</dbReference>
<accession>A0A5C7B5I5</accession>
<dbReference type="SUPFAM" id="SSF52833">
    <property type="entry name" value="Thioredoxin-like"/>
    <property type="match status" value="1"/>
</dbReference>
<dbReference type="CDD" id="cd02966">
    <property type="entry name" value="TlpA_like_family"/>
    <property type="match status" value="1"/>
</dbReference>
<evidence type="ECO:0000256" key="2">
    <source>
        <dbReference type="ARBA" id="ARBA00022748"/>
    </source>
</evidence>
<dbReference type="GO" id="GO:0016491">
    <property type="term" value="F:oxidoreductase activity"/>
    <property type="evidence" value="ECO:0007669"/>
    <property type="project" value="InterPro"/>
</dbReference>
<dbReference type="AlphaFoldDB" id="A0A5C7B5I5"/>
<evidence type="ECO:0000313" key="7">
    <source>
        <dbReference type="Proteomes" id="UP000321790"/>
    </source>
</evidence>
<organism evidence="6 7">
    <name type="scientific">Seonamhaeicola algicola</name>
    <dbReference type="NCBI Taxonomy" id="1719036"/>
    <lineage>
        <taxon>Bacteria</taxon>
        <taxon>Pseudomonadati</taxon>
        <taxon>Bacteroidota</taxon>
        <taxon>Flavobacteriia</taxon>
        <taxon>Flavobacteriales</taxon>
        <taxon>Flavobacteriaceae</taxon>
    </lineage>
</organism>
<dbReference type="GO" id="GO:0016209">
    <property type="term" value="F:antioxidant activity"/>
    <property type="evidence" value="ECO:0007669"/>
    <property type="project" value="InterPro"/>
</dbReference>
<protein>
    <submittedName>
        <fullName evidence="6">TlpA family protein disulfide reductase</fullName>
    </submittedName>
</protein>
<evidence type="ECO:0000313" key="6">
    <source>
        <dbReference type="EMBL" id="TXE13122.1"/>
    </source>
</evidence>
<dbReference type="PROSITE" id="PS51352">
    <property type="entry name" value="THIOREDOXIN_2"/>
    <property type="match status" value="1"/>
</dbReference>
<dbReference type="GO" id="GO:0030313">
    <property type="term" value="C:cell envelope"/>
    <property type="evidence" value="ECO:0007669"/>
    <property type="project" value="UniProtKB-SubCell"/>
</dbReference>
<keyword evidence="4" id="KW-0676">Redox-active center</keyword>
<dbReference type="InterPro" id="IPR013766">
    <property type="entry name" value="Thioredoxin_domain"/>
</dbReference>
<evidence type="ECO:0000259" key="5">
    <source>
        <dbReference type="PROSITE" id="PS51352"/>
    </source>
</evidence>
<dbReference type="PANTHER" id="PTHR42852:SF6">
    <property type="entry name" value="THIOL:DISULFIDE INTERCHANGE PROTEIN DSBE"/>
    <property type="match status" value="1"/>
</dbReference>
<evidence type="ECO:0000256" key="4">
    <source>
        <dbReference type="ARBA" id="ARBA00023284"/>
    </source>
</evidence>
<evidence type="ECO:0000256" key="1">
    <source>
        <dbReference type="ARBA" id="ARBA00004196"/>
    </source>
</evidence>
<dbReference type="RefSeq" id="WP_147132300.1">
    <property type="nucleotide sequence ID" value="NZ_VOSC01000012.1"/>
</dbReference>
<dbReference type="OrthoDB" id="710833at2"/>
<reference evidence="7" key="1">
    <citation type="submission" date="2019-08" db="EMBL/GenBank/DDBJ databases">
        <title>Seonamhaeicola sediminis sp. nov., isolated from marine sediment.</title>
        <authorList>
            <person name="Cao W.R."/>
        </authorList>
    </citation>
    <scope>NUCLEOTIDE SEQUENCE [LARGE SCALE GENOMIC DNA]</scope>
    <source>
        <strain evidence="7">Gy8</strain>
    </source>
</reference>
<proteinExistence type="predicted"/>
<dbReference type="GO" id="GO:0017004">
    <property type="term" value="P:cytochrome complex assembly"/>
    <property type="evidence" value="ECO:0007669"/>
    <property type="project" value="UniProtKB-KW"/>
</dbReference>
<comment type="caution">
    <text evidence="6">The sequence shown here is derived from an EMBL/GenBank/DDBJ whole genome shotgun (WGS) entry which is preliminary data.</text>
</comment>
<sequence>MKKITIKLLFLFLIITACNTKKETPLSTCKIEVHTSGVGTGEISIAPYQRVQSMEEYNKFTIKDSLKNNVSIIEIDTTQALRRVTLRHNNKTYSTQLFTGVGTYKLIIENDSLIVEGTPKHNEFLKISNALGIAKMERLKYKKDPTEAETNFINNYANKLIETIKKHPENVALAQTAYAQFWSADATTLDKVINSFDVSLLNNYFLEPLVERRKNLDLVKVGQPAPNFTLKSIENKDISLSDYKGKHLLIDFWAYWCGPCIKGFPELKEIRKSYSEEKLAILSISTDKNYDKWVEAVKQHKLPWPQVIDDANLPVDVGSKYAVVAIPHLILVSPEGKIIYKHQYTDNLTDELAKILN</sequence>
<dbReference type="EMBL" id="VOSC01000012">
    <property type="protein sequence ID" value="TXE13122.1"/>
    <property type="molecule type" value="Genomic_DNA"/>
</dbReference>
<dbReference type="Pfam" id="PF00578">
    <property type="entry name" value="AhpC-TSA"/>
    <property type="match status" value="1"/>
</dbReference>
<dbReference type="Proteomes" id="UP000321790">
    <property type="component" value="Unassembled WGS sequence"/>
</dbReference>
<keyword evidence="7" id="KW-1185">Reference proteome</keyword>
<dbReference type="Gene3D" id="3.40.30.10">
    <property type="entry name" value="Glutaredoxin"/>
    <property type="match status" value="1"/>
</dbReference>
<keyword evidence="2" id="KW-0201">Cytochrome c-type biogenesis</keyword>
<dbReference type="PROSITE" id="PS51257">
    <property type="entry name" value="PROKAR_LIPOPROTEIN"/>
    <property type="match status" value="1"/>
</dbReference>